<reference evidence="16" key="1">
    <citation type="submission" date="2021-03" db="EMBL/GenBank/DDBJ databases">
        <title>Complete Genome of Pseudoalteromonas xiamenensis STKMTI.2, a new potential marine bacterium producing anti-Vibrio compounds.</title>
        <authorList>
            <person name="Handayani D.P."/>
            <person name="Isnansetyo A."/>
            <person name="Istiqomah I."/>
            <person name="Jumina J."/>
        </authorList>
    </citation>
    <scope>NUCLEOTIDE SEQUENCE</scope>
    <source>
        <strain evidence="16">STKMTI.2</strain>
    </source>
</reference>
<keyword evidence="3" id="KW-0997">Cell inner membrane</keyword>
<feature type="coiled-coil region" evidence="13">
    <location>
        <begin position="31"/>
        <end position="83"/>
    </location>
</feature>
<feature type="transmembrane region" description="Helical" evidence="15">
    <location>
        <begin position="6"/>
        <end position="24"/>
    </location>
</feature>
<keyword evidence="8 15" id="KW-0472">Membrane</keyword>
<keyword evidence="5 15" id="KW-0812">Transmembrane</keyword>
<dbReference type="GO" id="GO:0051301">
    <property type="term" value="P:cell division"/>
    <property type="evidence" value="ECO:0007669"/>
    <property type="project" value="UniProtKB-KW"/>
</dbReference>
<keyword evidence="6" id="KW-0133">Cell shape</keyword>
<dbReference type="GO" id="GO:0005886">
    <property type="term" value="C:plasma membrane"/>
    <property type="evidence" value="ECO:0007669"/>
    <property type="project" value="UniProtKB-SubCell"/>
</dbReference>
<keyword evidence="4" id="KW-0132">Cell division</keyword>
<evidence type="ECO:0000256" key="2">
    <source>
        <dbReference type="ARBA" id="ARBA00022475"/>
    </source>
</evidence>
<dbReference type="AlphaFoldDB" id="A0A975HNW5"/>
<comment type="similarity">
    <text evidence="10">Belongs to the ZapG family.</text>
</comment>
<evidence type="ECO:0000313" key="16">
    <source>
        <dbReference type="EMBL" id="QTH72640.1"/>
    </source>
</evidence>
<dbReference type="GO" id="GO:0008360">
    <property type="term" value="P:regulation of cell shape"/>
    <property type="evidence" value="ECO:0007669"/>
    <property type="project" value="UniProtKB-KW"/>
</dbReference>
<dbReference type="RefSeq" id="WP_208844264.1">
    <property type="nucleotide sequence ID" value="NZ_CP072133.1"/>
</dbReference>
<evidence type="ECO:0000256" key="4">
    <source>
        <dbReference type="ARBA" id="ARBA00022618"/>
    </source>
</evidence>
<dbReference type="EMBL" id="CP072133">
    <property type="protein sequence ID" value="QTH72640.1"/>
    <property type="molecule type" value="Genomic_DNA"/>
</dbReference>
<evidence type="ECO:0000256" key="1">
    <source>
        <dbReference type="ARBA" id="ARBA00004377"/>
    </source>
</evidence>
<protein>
    <recommendedName>
        <fullName evidence="11">Z-ring associated protein G</fullName>
    </recommendedName>
    <alternativeName>
        <fullName evidence="12">Cell division protein ZapG</fullName>
    </alternativeName>
</protein>
<dbReference type="KEGG" id="pxi:J5O05_07590"/>
<evidence type="ECO:0000256" key="12">
    <source>
        <dbReference type="ARBA" id="ARBA00035727"/>
    </source>
</evidence>
<sequence length="150" mass="16958">MNTIAWIGLVVIVAVAAFSLGAMFTKKKFKQDELEQQANEAKADLEQFRQDVADHLDNTRKLVSRMQDNYTQLLNQVEETNQLLLSDKQVISSDPFFSKETTEQLQASLKKRPERRSDRSNATSQPTDFVEGKSGIFSGNSSENEQIKIS</sequence>
<evidence type="ECO:0000313" key="17">
    <source>
        <dbReference type="Proteomes" id="UP000664904"/>
    </source>
</evidence>
<feature type="compositionally biased region" description="Polar residues" evidence="14">
    <location>
        <begin position="137"/>
        <end position="150"/>
    </location>
</feature>
<feature type="region of interest" description="Disordered" evidence="14">
    <location>
        <begin position="97"/>
        <end position="150"/>
    </location>
</feature>
<comment type="subcellular location">
    <subcellularLocation>
        <location evidence="1">Cell inner membrane</location>
        <topology evidence="1">Single-pass membrane protein</topology>
    </subcellularLocation>
</comment>
<organism evidence="16 17">
    <name type="scientific">Pseudoalteromonas xiamenensis</name>
    <dbReference type="NCBI Taxonomy" id="882626"/>
    <lineage>
        <taxon>Bacteria</taxon>
        <taxon>Pseudomonadati</taxon>
        <taxon>Pseudomonadota</taxon>
        <taxon>Gammaproteobacteria</taxon>
        <taxon>Alteromonadales</taxon>
        <taxon>Pseudoalteromonadaceae</taxon>
        <taxon>Pseudoalteromonas</taxon>
    </lineage>
</organism>
<dbReference type="PANTHER" id="PTHR39579">
    <property type="entry name" value="INNER MEMBRANE PROTEIN YHCB"/>
    <property type="match status" value="1"/>
</dbReference>
<proteinExistence type="inferred from homology"/>
<evidence type="ECO:0000256" key="14">
    <source>
        <dbReference type="SAM" id="MobiDB-lite"/>
    </source>
</evidence>
<keyword evidence="13" id="KW-0175">Coiled coil</keyword>
<dbReference type="PANTHER" id="PTHR39579:SF1">
    <property type="entry name" value="INNER MEMBRANE PROTEIN YHCB"/>
    <property type="match status" value="1"/>
</dbReference>
<evidence type="ECO:0000256" key="7">
    <source>
        <dbReference type="ARBA" id="ARBA00022989"/>
    </source>
</evidence>
<evidence type="ECO:0000256" key="15">
    <source>
        <dbReference type="SAM" id="Phobius"/>
    </source>
</evidence>
<evidence type="ECO:0000256" key="10">
    <source>
        <dbReference type="ARBA" id="ARBA00035657"/>
    </source>
</evidence>
<dbReference type="InterPro" id="IPR009386">
    <property type="entry name" value="ZapG-like"/>
</dbReference>
<accession>A0A975HNW5</accession>
<evidence type="ECO:0000256" key="9">
    <source>
        <dbReference type="ARBA" id="ARBA00023306"/>
    </source>
</evidence>
<keyword evidence="2" id="KW-1003">Cell membrane</keyword>
<name>A0A975HNW5_9GAMM</name>
<keyword evidence="17" id="KW-1185">Reference proteome</keyword>
<evidence type="ECO:0000256" key="6">
    <source>
        <dbReference type="ARBA" id="ARBA00022960"/>
    </source>
</evidence>
<keyword evidence="9" id="KW-0131">Cell cycle</keyword>
<dbReference type="Proteomes" id="UP000664904">
    <property type="component" value="Chromosome"/>
</dbReference>
<evidence type="ECO:0000256" key="13">
    <source>
        <dbReference type="SAM" id="Coils"/>
    </source>
</evidence>
<evidence type="ECO:0000256" key="3">
    <source>
        <dbReference type="ARBA" id="ARBA00022519"/>
    </source>
</evidence>
<evidence type="ECO:0000256" key="8">
    <source>
        <dbReference type="ARBA" id="ARBA00023136"/>
    </source>
</evidence>
<evidence type="ECO:0000256" key="5">
    <source>
        <dbReference type="ARBA" id="ARBA00022692"/>
    </source>
</evidence>
<evidence type="ECO:0000256" key="11">
    <source>
        <dbReference type="ARBA" id="ARBA00035703"/>
    </source>
</evidence>
<dbReference type="Pfam" id="PF06295">
    <property type="entry name" value="ZapG-like"/>
    <property type="match status" value="1"/>
</dbReference>
<gene>
    <name evidence="16" type="ORF">J5O05_07590</name>
</gene>
<keyword evidence="7 15" id="KW-1133">Transmembrane helix</keyword>